<evidence type="ECO:0000256" key="3">
    <source>
        <dbReference type="ARBA" id="ARBA00022448"/>
    </source>
</evidence>
<keyword evidence="5" id="KW-0653">Protein transport</keyword>
<feature type="region of interest" description="Disordered" evidence="8">
    <location>
        <begin position="220"/>
        <end position="244"/>
    </location>
</feature>
<accession>A0A1Y2I065</accession>
<comment type="caution">
    <text evidence="11">The sequence shown here is derived from an EMBL/GenBank/DDBJ whole genome shotgun (WGS) entry which is preliminary data.</text>
</comment>
<dbReference type="EMBL" id="MCFL01000003">
    <property type="protein sequence ID" value="ORZ40240.1"/>
    <property type="molecule type" value="Genomic_DNA"/>
</dbReference>
<reference evidence="11 12" key="1">
    <citation type="submission" date="2016-07" db="EMBL/GenBank/DDBJ databases">
        <title>Pervasive Adenine N6-methylation of Active Genes in Fungi.</title>
        <authorList>
            <consortium name="DOE Joint Genome Institute"/>
            <person name="Mondo S.J."/>
            <person name="Dannebaum R.O."/>
            <person name="Kuo R.C."/>
            <person name="Labutti K."/>
            <person name="Haridas S."/>
            <person name="Kuo A."/>
            <person name="Salamov A."/>
            <person name="Ahrendt S.R."/>
            <person name="Lipzen A."/>
            <person name="Sullivan W."/>
            <person name="Andreopoulos W.B."/>
            <person name="Clum A."/>
            <person name="Lindquist E."/>
            <person name="Daum C."/>
            <person name="Ramamoorthy G.K."/>
            <person name="Gryganskyi A."/>
            <person name="Culley D."/>
            <person name="Magnuson J.K."/>
            <person name="James T.Y."/>
            <person name="O'Malley M.A."/>
            <person name="Stajich J.E."/>
            <person name="Spatafora J.W."/>
            <person name="Visel A."/>
            <person name="Grigoriev I.V."/>
        </authorList>
    </citation>
    <scope>NUCLEOTIDE SEQUENCE [LARGE SCALE GENOMIC DNA]</scope>
    <source>
        <strain evidence="11 12">PL171</strain>
    </source>
</reference>
<keyword evidence="6" id="KW-0496">Mitochondrion</keyword>
<evidence type="ECO:0000256" key="4">
    <source>
        <dbReference type="ARBA" id="ARBA00022787"/>
    </source>
</evidence>
<gene>
    <name evidence="11" type="ORF">BCR44DRAFT_1424686</name>
</gene>
<evidence type="ECO:0000256" key="6">
    <source>
        <dbReference type="ARBA" id="ARBA00023128"/>
    </source>
</evidence>
<evidence type="ECO:0000313" key="12">
    <source>
        <dbReference type="Proteomes" id="UP000193411"/>
    </source>
</evidence>
<evidence type="ECO:0000256" key="5">
    <source>
        <dbReference type="ARBA" id="ARBA00022927"/>
    </source>
</evidence>
<dbReference type="Pfam" id="PF10568">
    <property type="entry name" value="Tom37"/>
    <property type="match status" value="1"/>
</dbReference>
<comment type="subcellular location">
    <subcellularLocation>
        <location evidence="1">Mitochondrion outer membrane</location>
    </subcellularLocation>
</comment>
<dbReference type="STRING" id="765915.A0A1Y2I065"/>
<feature type="domain" description="Metaxin glutathione S-transferase" evidence="10">
    <location>
        <begin position="271"/>
        <end position="314"/>
    </location>
</feature>
<organism evidence="11 12">
    <name type="scientific">Catenaria anguillulae PL171</name>
    <dbReference type="NCBI Taxonomy" id="765915"/>
    <lineage>
        <taxon>Eukaryota</taxon>
        <taxon>Fungi</taxon>
        <taxon>Fungi incertae sedis</taxon>
        <taxon>Blastocladiomycota</taxon>
        <taxon>Blastocladiomycetes</taxon>
        <taxon>Blastocladiales</taxon>
        <taxon>Catenariaceae</taxon>
        <taxon>Catenaria</taxon>
    </lineage>
</organism>
<feature type="non-terminal residue" evidence="11">
    <location>
        <position position="1"/>
    </location>
</feature>
<feature type="region of interest" description="Disordered" evidence="8">
    <location>
        <begin position="172"/>
        <end position="206"/>
    </location>
</feature>
<keyword evidence="3" id="KW-0813">Transport</keyword>
<evidence type="ECO:0000256" key="2">
    <source>
        <dbReference type="ARBA" id="ARBA00009170"/>
    </source>
</evidence>
<comment type="similarity">
    <text evidence="2">Belongs to the metaxin family.</text>
</comment>
<evidence type="ECO:0000259" key="9">
    <source>
        <dbReference type="Pfam" id="PF10568"/>
    </source>
</evidence>
<evidence type="ECO:0000259" key="10">
    <source>
        <dbReference type="Pfam" id="PF17171"/>
    </source>
</evidence>
<sequence length="423" mass="45833">AITFLSLANANFSVVESNDPALSESGSLPVLRDETSFFHGLDQVLARKSDRSLALDAGLTPAQRADAAAIKALVVDKLNDVLQFAWYIDPRNSTATSQMFAGLLSLPSRWAHMRSMRKAAVLRINARAANEWAGPLLLGPLNQPTVRLTPTAAVSANEMAARAAEESAASVSAAARRRSSGMSTSAATFGTGAPRSGSRTPAASDLGRISEDRYMSAAADASSDLSTRSPSSMPNRSSTIAAPLGTFKPPTISLDDEICVLSADDTMHIARRLYATLATLLGDRPYLLGDRPHSLDAIVFGYLALHYYPILPTDSTGQAAIHSAPQSPLKVERPLPTVTRMLWTTAKDAVMRVPQTLTRQRLQSSGVLQAVPVWPWVLPFLLDMWQSSRPMRPGRLPRLLSSRRQWRGRESWRPGMPRCIKPA</sequence>
<keyword evidence="7" id="KW-0472">Membrane</keyword>
<dbReference type="SUPFAM" id="SSF47616">
    <property type="entry name" value="GST C-terminal domain-like"/>
    <property type="match status" value="1"/>
</dbReference>
<feature type="domain" description="Mitochondrial outer membrane transport complex Sam37/metaxin N-terminal" evidence="9">
    <location>
        <begin position="1"/>
        <end position="117"/>
    </location>
</feature>
<evidence type="ECO:0000256" key="7">
    <source>
        <dbReference type="ARBA" id="ARBA00023136"/>
    </source>
</evidence>
<keyword evidence="4" id="KW-1000">Mitochondrion outer membrane</keyword>
<dbReference type="CDD" id="cd03193">
    <property type="entry name" value="GST_C_Metaxin"/>
    <property type="match status" value="1"/>
</dbReference>
<dbReference type="AlphaFoldDB" id="A0A1Y2I065"/>
<dbReference type="InterPro" id="IPR019564">
    <property type="entry name" value="Sam37/metaxin_N"/>
</dbReference>
<feature type="compositionally biased region" description="Low complexity" evidence="8">
    <location>
        <begin position="172"/>
        <end position="188"/>
    </location>
</feature>
<proteinExistence type="inferred from homology"/>
<evidence type="ECO:0008006" key="13">
    <source>
        <dbReference type="Google" id="ProtNLM"/>
    </source>
</evidence>
<dbReference type="InterPro" id="IPR050931">
    <property type="entry name" value="Mito_Protein_Transport_Metaxin"/>
</dbReference>
<dbReference type="InterPro" id="IPR033468">
    <property type="entry name" value="Metaxin_GST"/>
</dbReference>
<dbReference type="Proteomes" id="UP000193411">
    <property type="component" value="Unassembled WGS sequence"/>
</dbReference>
<evidence type="ECO:0000313" key="11">
    <source>
        <dbReference type="EMBL" id="ORZ40240.1"/>
    </source>
</evidence>
<dbReference type="PANTHER" id="PTHR12289:SF41">
    <property type="entry name" value="FAILED AXON CONNECTIONS-RELATED"/>
    <property type="match status" value="1"/>
</dbReference>
<protein>
    <recommendedName>
        <fullName evidence="13">Metaxin glutathione S-transferase domain-containing protein</fullName>
    </recommendedName>
</protein>
<dbReference type="GO" id="GO:0015031">
    <property type="term" value="P:protein transport"/>
    <property type="evidence" value="ECO:0007669"/>
    <property type="project" value="UniProtKB-KW"/>
</dbReference>
<dbReference type="InterPro" id="IPR036282">
    <property type="entry name" value="Glutathione-S-Trfase_C_sf"/>
</dbReference>
<evidence type="ECO:0000256" key="1">
    <source>
        <dbReference type="ARBA" id="ARBA00004294"/>
    </source>
</evidence>
<dbReference type="OrthoDB" id="5835136at2759"/>
<feature type="compositionally biased region" description="Polar residues" evidence="8">
    <location>
        <begin position="227"/>
        <end position="240"/>
    </location>
</feature>
<keyword evidence="12" id="KW-1185">Reference proteome</keyword>
<evidence type="ECO:0000256" key="8">
    <source>
        <dbReference type="SAM" id="MobiDB-lite"/>
    </source>
</evidence>
<name>A0A1Y2I065_9FUNG</name>
<dbReference type="PANTHER" id="PTHR12289">
    <property type="entry name" value="METAXIN RELATED"/>
    <property type="match status" value="1"/>
</dbReference>
<dbReference type="Pfam" id="PF17171">
    <property type="entry name" value="GST_C_6"/>
    <property type="match status" value="1"/>
</dbReference>
<dbReference type="GO" id="GO:0001401">
    <property type="term" value="C:SAM complex"/>
    <property type="evidence" value="ECO:0007669"/>
    <property type="project" value="InterPro"/>
</dbReference>